<dbReference type="Proteomes" id="UP000821845">
    <property type="component" value="Chromosome 2"/>
</dbReference>
<evidence type="ECO:0000313" key="2">
    <source>
        <dbReference type="Proteomes" id="UP000821845"/>
    </source>
</evidence>
<proteinExistence type="predicted"/>
<organism evidence="1 2">
    <name type="scientific">Hyalomma asiaticum</name>
    <name type="common">Tick</name>
    <dbReference type="NCBI Taxonomy" id="266040"/>
    <lineage>
        <taxon>Eukaryota</taxon>
        <taxon>Metazoa</taxon>
        <taxon>Ecdysozoa</taxon>
        <taxon>Arthropoda</taxon>
        <taxon>Chelicerata</taxon>
        <taxon>Arachnida</taxon>
        <taxon>Acari</taxon>
        <taxon>Parasitiformes</taxon>
        <taxon>Ixodida</taxon>
        <taxon>Ixodoidea</taxon>
        <taxon>Ixodidae</taxon>
        <taxon>Hyalomminae</taxon>
        <taxon>Hyalomma</taxon>
    </lineage>
</organism>
<comment type="caution">
    <text evidence="1">The sequence shown here is derived from an EMBL/GenBank/DDBJ whole genome shotgun (WGS) entry which is preliminary data.</text>
</comment>
<reference evidence="1" key="1">
    <citation type="submission" date="2020-05" db="EMBL/GenBank/DDBJ databases">
        <title>Large-scale comparative analyses of tick genomes elucidate their genetic diversity and vector capacities.</title>
        <authorList>
            <person name="Jia N."/>
            <person name="Wang J."/>
            <person name="Shi W."/>
            <person name="Du L."/>
            <person name="Sun Y."/>
            <person name="Zhan W."/>
            <person name="Jiang J."/>
            <person name="Wang Q."/>
            <person name="Zhang B."/>
            <person name="Ji P."/>
            <person name="Sakyi L.B."/>
            <person name="Cui X."/>
            <person name="Yuan T."/>
            <person name="Jiang B."/>
            <person name="Yang W."/>
            <person name="Lam T.T.-Y."/>
            <person name="Chang Q."/>
            <person name="Ding S."/>
            <person name="Wang X."/>
            <person name="Zhu J."/>
            <person name="Ruan X."/>
            <person name="Zhao L."/>
            <person name="Wei J."/>
            <person name="Que T."/>
            <person name="Du C."/>
            <person name="Cheng J."/>
            <person name="Dai P."/>
            <person name="Han X."/>
            <person name="Huang E."/>
            <person name="Gao Y."/>
            <person name="Liu J."/>
            <person name="Shao H."/>
            <person name="Ye R."/>
            <person name="Li L."/>
            <person name="Wei W."/>
            <person name="Wang X."/>
            <person name="Wang C."/>
            <person name="Yang T."/>
            <person name="Huo Q."/>
            <person name="Li W."/>
            <person name="Guo W."/>
            <person name="Chen H."/>
            <person name="Zhou L."/>
            <person name="Ni X."/>
            <person name="Tian J."/>
            <person name="Zhou Y."/>
            <person name="Sheng Y."/>
            <person name="Liu T."/>
            <person name="Pan Y."/>
            <person name="Xia L."/>
            <person name="Li J."/>
            <person name="Zhao F."/>
            <person name="Cao W."/>
        </authorList>
    </citation>
    <scope>NUCLEOTIDE SEQUENCE</scope>
    <source>
        <strain evidence="1">Hyas-2018</strain>
    </source>
</reference>
<dbReference type="EMBL" id="CM023482">
    <property type="protein sequence ID" value="KAH6939086.1"/>
    <property type="molecule type" value="Genomic_DNA"/>
</dbReference>
<name>A0ACB7SYM6_HYAAI</name>
<keyword evidence="2" id="KW-1185">Reference proteome</keyword>
<gene>
    <name evidence="1" type="ORF">HPB50_015728</name>
</gene>
<protein>
    <submittedName>
        <fullName evidence="1">Uncharacterized protein</fullName>
    </submittedName>
</protein>
<evidence type="ECO:0000313" key="1">
    <source>
        <dbReference type="EMBL" id="KAH6939086.1"/>
    </source>
</evidence>
<sequence>MLRYTTAPSEGAFVATTHWRLNFLYQEGNATRSLQSVERIPDGAGRMICYTRWHNVAEYRSTPALKITSDPLPISDATKVQDVLKEDEFTQCGQATRCGTRYALTSSSMVMRGEVIARRNMARGRVLERRHGQCPVRGTVRLYHPPVN</sequence>
<accession>A0ACB7SYM6</accession>